<proteinExistence type="predicted"/>
<evidence type="ECO:0000313" key="3">
    <source>
        <dbReference type="EMBL" id="CAD9704765.1"/>
    </source>
</evidence>
<sequence length="571" mass="61916">MGRWGLFSVAAAVLGLMAASQPTQEGSAMAGVTRDVALRRLVEYFSALPLSEAESVVQGLPEELRGTGPAAAIVDPRRRKTAMQNRMREFFGAYADPHRKEPVDHSRAYDRFKGRLFPDLAKYNFGLCGTGDPESTVELMDMLTSHVEGTGGIAVVRKGGTAAASRVTPEALLHMLLVSSDICQVRTNIDVEAFNTYSLRATERAPESEEVLDGRSLSEETGYESTIVDGVPDYEDLSEDPAAEYVELYDDEVSSFIYLGFSFPFYDQYYSYVYISSNGFITFEPGTGSACCAGQILPDPGPPNTLIAGWWNDLDPEEEPGEILTLSRPNSFIVHFYNVHHFGGERPVDFQIALMKSGSFEIRHKSIGEPTFDRRARRLEEGTSESTNSTVGYENQDGTLGDVLYKWPPDGDAYSYAFNPEDDRTFVVSPLVLTPLPSTLPSSIPTPVPSPLPTTLPSPGPTAIPTPLSTPNPSVLPTPVPSSPTNVPTHSPTGEPTVSPTHVPTPAPTSPSPTHVPTDECGFEPPSPSPTAAPTVCTATTAPTVTKVKTRRRQYNESETMKSFAKETTCS</sequence>
<dbReference type="AlphaFoldDB" id="A0A7S2WSA3"/>
<organism evidence="3">
    <name type="scientific">Rhizochromulina marina</name>
    <dbReference type="NCBI Taxonomy" id="1034831"/>
    <lineage>
        <taxon>Eukaryota</taxon>
        <taxon>Sar</taxon>
        <taxon>Stramenopiles</taxon>
        <taxon>Ochrophyta</taxon>
        <taxon>Dictyochophyceae</taxon>
        <taxon>Rhizochromulinales</taxon>
        <taxon>Rhizochromulina</taxon>
    </lineage>
</organism>
<feature type="compositionally biased region" description="Low complexity" evidence="1">
    <location>
        <begin position="483"/>
        <end position="502"/>
    </location>
</feature>
<feature type="compositionally biased region" description="Low complexity" evidence="1">
    <location>
        <begin position="532"/>
        <end position="547"/>
    </location>
</feature>
<feature type="region of interest" description="Disordered" evidence="1">
    <location>
        <begin position="438"/>
        <end position="571"/>
    </location>
</feature>
<evidence type="ECO:0000256" key="1">
    <source>
        <dbReference type="SAM" id="MobiDB-lite"/>
    </source>
</evidence>
<feature type="compositionally biased region" description="Pro residues" evidence="1">
    <location>
        <begin position="444"/>
        <end position="482"/>
    </location>
</feature>
<evidence type="ECO:0008006" key="4">
    <source>
        <dbReference type="Google" id="ProtNLM"/>
    </source>
</evidence>
<keyword evidence="2" id="KW-0732">Signal</keyword>
<reference evidence="3" key="1">
    <citation type="submission" date="2021-01" db="EMBL/GenBank/DDBJ databases">
        <authorList>
            <person name="Corre E."/>
            <person name="Pelletier E."/>
            <person name="Niang G."/>
            <person name="Scheremetjew M."/>
            <person name="Finn R."/>
            <person name="Kale V."/>
            <person name="Holt S."/>
            <person name="Cochrane G."/>
            <person name="Meng A."/>
            <person name="Brown T."/>
            <person name="Cohen L."/>
        </authorList>
    </citation>
    <scope>NUCLEOTIDE SEQUENCE</scope>
    <source>
        <strain evidence="3">CCMP1243</strain>
    </source>
</reference>
<feature type="chain" id="PRO_5031344899" description="PA14 domain-containing protein" evidence="2">
    <location>
        <begin position="21"/>
        <end position="571"/>
    </location>
</feature>
<gene>
    <name evidence="3" type="ORF">RMAR1173_LOCUS16685</name>
</gene>
<accession>A0A7S2WSA3</accession>
<evidence type="ECO:0000256" key="2">
    <source>
        <dbReference type="SAM" id="SignalP"/>
    </source>
</evidence>
<feature type="signal peptide" evidence="2">
    <location>
        <begin position="1"/>
        <end position="20"/>
    </location>
</feature>
<dbReference type="PRINTS" id="PR01217">
    <property type="entry name" value="PRICHEXTENSN"/>
</dbReference>
<dbReference type="EMBL" id="HBHJ01025338">
    <property type="protein sequence ID" value="CAD9704765.1"/>
    <property type="molecule type" value="Transcribed_RNA"/>
</dbReference>
<protein>
    <recommendedName>
        <fullName evidence="4">PA14 domain-containing protein</fullName>
    </recommendedName>
</protein>
<name>A0A7S2WSA3_9STRA</name>